<protein>
    <recommendedName>
        <fullName evidence="2">Lipid/polyisoprenoid-binding YceI-like domain-containing protein</fullName>
    </recommendedName>
</protein>
<dbReference type="EMBL" id="MASU01000005">
    <property type="protein sequence ID" value="PXY36791.1"/>
    <property type="molecule type" value="Genomic_DNA"/>
</dbReference>
<evidence type="ECO:0000313" key="4">
    <source>
        <dbReference type="Proteomes" id="UP000247892"/>
    </source>
</evidence>
<dbReference type="AlphaFoldDB" id="A0A318LQW2"/>
<name>A0A318LQW2_9PSEU</name>
<dbReference type="PANTHER" id="PTHR34406:SF1">
    <property type="entry name" value="PROTEIN YCEI"/>
    <property type="match status" value="1"/>
</dbReference>
<proteinExistence type="inferred from homology"/>
<feature type="domain" description="Lipid/polyisoprenoid-binding YceI-like" evidence="2">
    <location>
        <begin position="16"/>
        <end position="182"/>
    </location>
</feature>
<dbReference type="Proteomes" id="UP000247892">
    <property type="component" value="Unassembled WGS sequence"/>
</dbReference>
<sequence length="184" mass="19909">MFVQDGLYRADRQSGRLLVKTSRTGLGARAGHDLVIEATDWVAGVSVNTADPRLTSVSVDVVVDSLRAESGSGGIKPLTDSDRAEIEKNIQTKILHTDRYPTITFRSTRVARDAESLTVDGELTIMDQTHPITVAATIGDEGRVRGRASVVQTQWGVKPYSAFLGALKLADEVAIEFDLELMPA</sequence>
<comment type="caution">
    <text evidence="3">The sequence shown here is derived from an EMBL/GenBank/DDBJ whole genome shotgun (WGS) entry which is preliminary data.</text>
</comment>
<dbReference type="SMART" id="SM00867">
    <property type="entry name" value="YceI"/>
    <property type="match status" value="1"/>
</dbReference>
<gene>
    <name evidence="3" type="ORF">BA062_15700</name>
</gene>
<evidence type="ECO:0000256" key="1">
    <source>
        <dbReference type="ARBA" id="ARBA00008812"/>
    </source>
</evidence>
<evidence type="ECO:0000313" key="3">
    <source>
        <dbReference type="EMBL" id="PXY36791.1"/>
    </source>
</evidence>
<reference evidence="3 4" key="1">
    <citation type="submission" date="2016-07" db="EMBL/GenBank/DDBJ databases">
        <title>Draft genome sequence of Prauserella sp. YIM 121212, isolated from alkaline soil.</title>
        <authorList>
            <person name="Ruckert C."/>
            <person name="Albersmeier A."/>
            <person name="Jiang C.-L."/>
            <person name="Jiang Y."/>
            <person name="Kalinowski J."/>
            <person name="Schneider O."/>
            <person name="Winkler A."/>
            <person name="Zotchev S.B."/>
        </authorList>
    </citation>
    <scope>NUCLEOTIDE SEQUENCE [LARGE SCALE GENOMIC DNA]</scope>
    <source>
        <strain evidence="3 4">YIM 121212</strain>
    </source>
</reference>
<dbReference type="InterPro" id="IPR007372">
    <property type="entry name" value="Lipid/polyisoprenoid-bd_YceI"/>
</dbReference>
<evidence type="ECO:0000259" key="2">
    <source>
        <dbReference type="SMART" id="SM00867"/>
    </source>
</evidence>
<dbReference type="SUPFAM" id="SSF101874">
    <property type="entry name" value="YceI-like"/>
    <property type="match status" value="1"/>
</dbReference>
<dbReference type="RefSeq" id="WP_110337014.1">
    <property type="nucleotide sequence ID" value="NZ_MASU01000005.1"/>
</dbReference>
<keyword evidence="4" id="KW-1185">Reference proteome</keyword>
<comment type="similarity">
    <text evidence="1">Belongs to the UPF0312 family.</text>
</comment>
<accession>A0A318LQW2</accession>
<dbReference type="InterPro" id="IPR036761">
    <property type="entry name" value="TTHA0802/YceI-like_sf"/>
</dbReference>
<dbReference type="Gene3D" id="2.40.128.110">
    <property type="entry name" value="Lipid/polyisoprenoid-binding, YceI-like"/>
    <property type="match status" value="1"/>
</dbReference>
<dbReference type="Pfam" id="PF04264">
    <property type="entry name" value="YceI"/>
    <property type="match status" value="1"/>
</dbReference>
<dbReference type="PANTHER" id="PTHR34406">
    <property type="entry name" value="PROTEIN YCEI"/>
    <property type="match status" value="1"/>
</dbReference>
<organism evidence="3 4">
    <name type="scientific">Prauserella flavalba</name>
    <dbReference type="NCBI Taxonomy" id="1477506"/>
    <lineage>
        <taxon>Bacteria</taxon>
        <taxon>Bacillati</taxon>
        <taxon>Actinomycetota</taxon>
        <taxon>Actinomycetes</taxon>
        <taxon>Pseudonocardiales</taxon>
        <taxon>Pseudonocardiaceae</taxon>
        <taxon>Prauserella</taxon>
    </lineage>
</organism>
<dbReference type="OrthoDB" id="3724977at2"/>